<keyword evidence="1" id="KW-1015">Disulfide bond</keyword>
<proteinExistence type="predicted"/>
<feature type="domain" description="EGF-like" evidence="2">
    <location>
        <begin position="54"/>
        <end position="93"/>
    </location>
</feature>
<keyword evidence="1" id="KW-0245">EGF-like domain</keyword>
<dbReference type="AlphaFoldDB" id="A0A0B7AA95"/>
<comment type="caution">
    <text evidence="1">Lacks conserved residue(s) required for the propagation of feature annotation.</text>
</comment>
<gene>
    <name evidence="3" type="primary">ORF106255</name>
</gene>
<evidence type="ECO:0000313" key="3">
    <source>
        <dbReference type="EMBL" id="CEK77713.1"/>
    </source>
</evidence>
<evidence type="ECO:0000259" key="2">
    <source>
        <dbReference type="PROSITE" id="PS50026"/>
    </source>
</evidence>
<accession>A0A0B7AA95</accession>
<organism evidence="3">
    <name type="scientific">Arion vulgaris</name>
    <dbReference type="NCBI Taxonomy" id="1028688"/>
    <lineage>
        <taxon>Eukaryota</taxon>
        <taxon>Metazoa</taxon>
        <taxon>Spiralia</taxon>
        <taxon>Lophotrochozoa</taxon>
        <taxon>Mollusca</taxon>
        <taxon>Gastropoda</taxon>
        <taxon>Heterobranchia</taxon>
        <taxon>Euthyneura</taxon>
        <taxon>Panpulmonata</taxon>
        <taxon>Eupulmonata</taxon>
        <taxon>Stylommatophora</taxon>
        <taxon>Helicina</taxon>
        <taxon>Arionoidea</taxon>
        <taxon>Arionidae</taxon>
        <taxon>Arion</taxon>
    </lineage>
</organism>
<dbReference type="PROSITE" id="PS50026">
    <property type="entry name" value="EGF_3"/>
    <property type="match status" value="1"/>
</dbReference>
<sequence length="122" mass="13498">GLPDEMFQKPYIREFLSSKTGYRGCLASVDIGPDIPNLHDLGQTTGVLKTCQNITSRCTNATCKNGGICHDHLNNGTTWCECSKTAFTGPACEDEPLGYYFRSEGDQDLYGMLVHRYPPLET</sequence>
<evidence type="ECO:0000256" key="1">
    <source>
        <dbReference type="PROSITE-ProRule" id="PRU00076"/>
    </source>
</evidence>
<feature type="disulfide bond" evidence="1">
    <location>
        <begin position="63"/>
        <end position="80"/>
    </location>
</feature>
<dbReference type="InterPro" id="IPR000742">
    <property type="entry name" value="EGF"/>
</dbReference>
<feature type="non-terminal residue" evidence="3">
    <location>
        <position position="122"/>
    </location>
</feature>
<dbReference type="EMBL" id="HACG01030848">
    <property type="protein sequence ID" value="CEK77713.1"/>
    <property type="molecule type" value="Transcribed_RNA"/>
</dbReference>
<reference evidence="3" key="1">
    <citation type="submission" date="2014-12" db="EMBL/GenBank/DDBJ databases">
        <title>Insight into the proteome of Arion vulgaris.</title>
        <authorList>
            <person name="Aradska J."/>
            <person name="Bulat T."/>
            <person name="Smidak R."/>
            <person name="Sarate P."/>
            <person name="Gangsoo J."/>
            <person name="Sialana F."/>
            <person name="Bilban M."/>
            <person name="Lubec G."/>
        </authorList>
    </citation>
    <scope>NUCLEOTIDE SEQUENCE</scope>
    <source>
        <tissue evidence="3">Skin</tissue>
    </source>
</reference>
<name>A0A0B7AA95_9EUPU</name>
<feature type="non-terminal residue" evidence="3">
    <location>
        <position position="1"/>
    </location>
</feature>
<dbReference type="SUPFAM" id="SSF57196">
    <property type="entry name" value="EGF/Laminin"/>
    <property type="match status" value="1"/>
</dbReference>
<dbReference type="Gene3D" id="2.10.25.10">
    <property type="entry name" value="Laminin"/>
    <property type="match status" value="1"/>
</dbReference>
<protein>
    <recommendedName>
        <fullName evidence="2">EGF-like domain-containing protein</fullName>
    </recommendedName>
</protein>